<dbReference type="EMBL" id="KQ980979">
    <property type="protein sequence ID" value="KYN10849.1"/>
    <property type="molecule type" value="Genomic_DNA"/>
</dbReference>
<accession>A0A195DEJ7</accession>
<evidence type="ECO:0000313" key="1">
    <source>
        <dbReference type="EMBL" id="KYN10849.1"/>
    </source>
</evidence>
<gene>
    <name evidence="1" type="ORF">ALC57_17049</name>
</gene>
<name>A0A195DEJ7_9HYME</name>
<dbReference type="Proteomes" id="UP000078492">
    <property type="component" value="Unassembled WGS sequence"/>
</dbReference>
<organism evidence="1 2">
    <name type="scientific">Trachymyrmex cornetzi</name>
    <dbReference type="NCBI Taxonomy" id="471704"/>
    <lineage>
        <taxon>Eukaryota</taxon>
        <taxon>Metazoa</taxon>
        <taxon>Ecdysozoa</taxon>
        <taxon>Arthropoda</taxon>
        <taxon>Hexapoda</taxon>
        <taxon>Insecta</taxon>
        <taxon>Pterygota</taxon>
        <taxon>Neoptera</taxon>
        <taxon>Endopterygota</taxon>
        <taxon>Hymenoptera</taxon>
        <taxon>Apocrita</taxon>
        <taxon>Aculeata</taxon>
        <taxon>Formicoidea</taxon>
        <taxon>Formicidae</taxon>
        <taxon>Myrmicinae</taxon>
        <taxon>Trachymyrmex</taxon>
    </lineage>
</organism>
<dbReference type="AlphaFoldDB" id="A0A195DEJ7"/>
<evidence type="ECO:0000313" key="2">
    <source>
        <dbReference type="Proteomes" id="UP000078492"/>
    </source>
</evidence>
<protein>
    <submittedName>
        <fullName evidence="1">Uncharacterized protein</fullName>
    </submittedName>
</protein>
<reference evidence="1 2" key="1">
    <citation type="submission" date="2015-09" db="EMBL/GenBank/DDBJ databases">
        <title>Trachymyrmex cornetzi WGS genome.</title>
        <authorList>
            <person name="Nygaard S."/>
            <person name="Hu H."/>
            <person name="Boomsma J."/>
            <person name="Zhang G."/>
        </authorList>
    </citation>
    <scope>NUCLEOTIDE SEQUENCE [LARGE SCALE GENOMIC DNA]</scope>
    <source>
        <strain evidence="1">Tcor2-1</strain>
        <tissue evidence="1">Whole body</tissue>
    </source>
</reference>
<keyword evidence="2" id="KW-1185">Reference proteome</keyword>
<proteinExistence type="predicted"/>
<sequence>MASSKIALGFQLISTMKSGHLGIILLGKSRSINTEIQRILVSLIVSLRCVQ</sequence>